<name>A0A2N5XZP7_9GAMM</name>
<evidence type="ECO:0000259" key="4">
    <source>
        <dbReference type="Pfam" id="PF05567"/>
    </source>
</evidence>
<dbReference type="GO" id="GO:0046872">
    <property type="term" value="F:metal ion binding"/>
    <property type="evidence" value="ECO:0007669"/>
    <property type="project" value="UniProtKB-KW"/>
</dbReference>
<keyword evidence="2" id="KW-0106">Calcium</keyword>
<evidence type="ECO:0000256" key="1">
    <source>
        <dbReference type="ARBA" id="ARBA00022723"/>
    </source>
</evidence>
<feature type="chain" id="PRO_5014678832" description="PilY1 beta-propeller domain-containing protein" evidence="3">
    <location>
        <begin position="27"/>
        <end position="1067"/>
    </location>
</feature>
<dbReference type="Proteomes" id="UP000234845">
    <property type="component" value="Unassembled WGS sequence"/>
</dbReference>
<dbReference type="EMBL" id="PKLZ01000011">
    <property type="protein sequence ID" value="PLW81622.1"/>
    <property type="molecule type" value="Genomic_DNA"/>
</dbReference>
<gene>
    <name evidence="5" type="ORF">CWI75_14215</name>
</gene>
<accession>A0A2N5XZP7</accession>
<comment type="caution">
    <text evidence="5">The sequence shown here is derived from an EMBL/GenBank/DDBJ whole genome shotgun (WGS) entry which is preliminary data.</text>
</comment>
<dbReference type="InterPro" id="IPR008707">
    <property type="entry name" value="B-propeller_PilY1"/>
</dbReference>
<proteinExistence type="predicted"/>
<feature type="signal peptide" evidence="3">
    <location>
        <begin position="1"/>
        <end position="26"/>
    </location>
</feature>
<keyword evidence="1" id="KW-0479">Metal-binding</keyword>
<feature type="domain" description="PilY1 beta-propeller" evidence="4">
    <location>
        <begin position="576"/>
        <end position="837"/>
    </location>
</feature>
<keyword evidence="3" id="KW-0732">Signal</keyword>
<protein>
    <recommendedName>
        <fullName evidence="4">PilY1 beta-propeller domain-containing protein</fullName>
    </recommendedName>
</protein>
<evidence type="ECO:0000313" key="5">
    <source>
        <dbReference type="EMBL" id="PLW81622.1"/>
    </source>
</evidence>
<organism evidence="5 6">
    <name type="scientific">Kineobactrum sediminis</name>
    <dbReference type="NCBI Taxonomy" id="1905677"/>
    <lineage>
        <taxon>Bacteria</taxon>
        <taxon>Pseudomonadati</taxon>
        <taxon>Pseudomonadota</taxon>
        <taxon>Gammaproteobacteria</taxon>
        <taxon>Cellvibrionales</taxon>
        <taxon>Halieaceae</taxon>
        <taxon>Kineobactrum</taxon>
    </lineage>
</organism>
<dbReference type="AlphaFoldDB" id="A0A2N5XZP7"/>
<keyword evidence="6" id="KW-1185">Reference proteome</keyword>
<reference evidence="6" key="1">
    <citation type="submission" date="2017-11" db="EMBL/GenBank/DDBJ databases">
        <title>The draft genome sequence of Chromatocurvus sp. F02.</title>
        <authorList>
            <person name="Du Z.-J."/>
            <person name="Chang Y.-Q."/>
        </authorList>
    </citation>
    <scope>NUCLEOTIDE SEQUENCE [LARGE SCALE GENOMIC DNA]</scope>
    <source>
        <strain evidence="6">F02</strain>
    </source>
</reference>
<dbReference type="OrthoDB" id="7156875at2"/>
<dbReference type="RefSeq" id="WP_101522185.1">
    <property type="nucleotide sequence ID" value="NZ_PKLZ01000011.1"/>
</dbReference>
<sequence length="1067" mass="112804">MRARQKWTNAAALLVIGLLLCKSGFADDIDVYVGGTLPVTPYLFMLLDVRATADAEPVCIYNKDCAPKMSAAAHAHLAGFHADADNVTMAGGVKAVLAAVLDNPLFNDVELALAVSNNRGNTLLIEGEPIVGGGTLLQGYRRLGDARVDIQASIKSLPELPAADPQSLQPVAAYLEWYRYLNGRNVLSGRNTRGNFGLDRPLPDHDPGIMAGPRYISPFASSDTCPRLYSMVLATGEVSDDADLDDIYRAGLYPGGPGFDELLRHFHQPGTDLAPLHRALVQLQKTWIISATDRLEQADAQAAAGGGTLISGLRDLHALERDLTTALGDMIADASTAVAASVPVSAFGQVGKNGELFITLFAAQPTVGWPGNLKKLRLVKPARVVPANSETPVDRSVTDSPIVDSRGNPGLTLAGKDKGRIAFDALTFWTDVDALPSTLGNPMIPGAADGRIVTRGGAGQKIPGFIASDGQEVGSVNGANTRQLYVEPALVLNGAANGNRLLAFNADEATAADLQTRLGAQSSTEALALIRWARGLRDDGRSPYAGAWLLGENLHSRPAILDYGAIGGGYDAANPAVRILFGSGDGIFHILENTDRAGNESGREVVGFLPRELLSNIRTRRAGTRPSGKMLYGIDGAPVLFTRDRDQDGALKAEDGDEAYVYFGLRRGGASYYALDISDATAPPSLLWKISRTTGGDFDELALSFSTPVVGKVRYGGSSRDVLVFGGGYNGGWDADLEHRIGKDLSAAADDIGNAIYIVDARSGELVWKAIGGLTAVQSNRHYVHTGLVDSIPSTVSALTDAGGHIHRLYVGDTGGTVWRVDLPVGNSTDTDHRANNWFISKLASLGGADPASDDRRFFHAPQVVEVLDDTRASFDGVIISSGDRAHPNETAVTNFHFYLKDYHTTSGDPGVKSRAPLTPDDLPTRTNCLSGSEPGCDTALHNGWKIELAGSGEKGLSSPLVDAGRVFLTTFTPGEEGCISAVGEGRLYVVQLADGAAVNASSRVFSLGEGIPADPVLLAEGILIPGGGITGEGTTDDSLHLSGPLIESLAPRLFQLYWREPGIDRL</sequence>
<evidence type="ECO:0000256" key="2">
    <source>
        <dbReference type="ARBA" id="ARBA00022837"/>
    </source>
</evidence>
<evidence type="ECO:0000313" key="6">
    <source>
        <dbReference type="Proteomes" id="UP000234845"/>
    </source>
</evidence>
<evidence type="ECO:0000256" key="3">
    <source>
        <dbReference type="SAM" id="SignalP"/>
    </source>
</evidence>
<dbReference type="Pfam" id="PF05567">
    <property type="entry name" value="T4P_PilY1"/>
    <property type="match status" value="1"/>
</dbReference>